<evidence type="ECO:0000313" key="2">
    <source>
        <dbReference type="EMBL" id="RWS27209.1"/>
    </source>
</evidence>
<gene>
    <name evidence="2" type="ORF">B4U80_07677</name>
</gene>
<evidence type="ECO:0000256" key="1">
    <source>
        <dbReference type="SAM" id="Phobius"/>
    </source>
</evidence>
<comment type="caution">
    <text evidence="2">The sequence shown here is derived from an EMBL/GenBank/DDBJ whole genome shotgun (WGS) entry which is preliminary data.</text>
</comment>
<organism evidence="2 3">
    <name type="scientific">Leptotrombidium deliense</name>
    <dbReference type="NCBI Taxonomy" id="299467"/>
    <lineage>
        <taxon>Eukaryota</taxon>
        <taxon>Metazoa</taxon>
        <taxon>Ecdysozoa</taxon>
        <taxon>Arthropoda</taxon>
        <taxon>Chelicerata</taxon>
        <taxon>Arachnida</taxon>
        <taxon>Acari</taxon>
        <taxon>Acariformes</taxon>
        <taxon>Trombidiformes</taxon>
        <taxon>Prostigmata</taxon>
        <taxon>Anystina</taxon>
        <taxon>Parasitengona</taxon>
        <taxon>Trombiculoidea</taxon>
        <taxon>Trombiculidae</taxon>
        <taxon>Leptotrombidium</taxon>
    </lineage>
</organism>
<dbReference type="OrthoDB" id="5783151at2759"/>
<keyword evidence="1" id="KW-1133">Transmembrane helix</keyword>
<dbReference type="Proteomes" id="UP000288716">
    <property type="component" value="Unassembled WGS sequence"/>
</dbReference>
<keyword evidence="1" id="KW-0472">Membrane</keyword>
<dbReference type="AlphaFoldDB" id="A0A443SI72"/>
<evidence type="ECO:0000313" key="3">
    <source>
        <dbReference type="Proteomes" id="UP000288716"/>
    </source>
</evidence>
<feature type="transmembrane region" description="Helical" evidence="1">
    <location>
        <begin position="316"/>
        <end position="335"/>
    </location>
</feature>
<proteinExistence type="predicted"/>
<protein>
    <submittedName>
        <fullName evidence="2">Uncharacterized protein</fullName>
    </submittedName>
</protein>
<dbReference type="VEuPathDB" id="VectorBase:LDEU004831"/>
<sequence>MNQVKDYEKFFPEKFKWKLLFYTNREKTTAMVVKESQKWFNNIYDCLNDAQEKSVDLVQPCGGRFGREVSHQKPITLEQPIFNELIKRIKNIQFCKGITENILDTFDATKKRLLVFDDLMDEAIKSKEVSDLFTKGSHHKNLSVILILQNYFCKGSFSRNIALNTQYIVLFKNPRDKMIVKYLASQLIPQNIKFLFDAFNDATKNPFSYLLLDLKPHTDERVRYLSNVLTENNRPITCVLECIPKLSIVNDKNKQKYLQSDDFVNALTEIAYNIFYGNIEVDQKRFIRLQKFRKQVEALINVKTIKQRRKILQRGAGFLPLLAWPLLNIVGATLLNSLRK</sequence>
<keyword evidence="3" id="KW-1185">Reference proteome</keyword>
<reference evidence="2 3" key="1">
    <citation type="journal article" date="2018" name="Gigascience">
        <title>Genomes of trombidid mites reveal novel predicted allergens and laterally-transferred genes associated with secondary metabolism.</title>
        <authorList>
            <person name="Dong X."/>
            <person name="Chaisiri K."/>
            <person name="Xia D."/>
            <person name="Armstrong S.D."/>
            <person name="Fang Y."/>
            <person name="Donnelly M.J."/>
            <person name="Kadowaki T."/>
            <person name="McGarry J.W."/>
            <person name="Darby A.C."/>
            <person name="Makepeace B.L."/>
        </authorList>
    </citation>
    <scope>NUCLEOTIDE SEQUENCE [LARGE SCALE GENOMIC DNA]</scope>
    <source>
        <strain evidence="2">UoL-UT</strain>
    </source>
</reference>
<dbReference type="EMBL" id="NCKV01002178">
    <property type="protein sequence ID" value="RWS27209.1"/>
    <property type="molecule type" value="Genomic_DNA"/>
</dbReference>
<keyword evidence="1" id="KW-0812">Transmembrane</keyword>
<accession>A0A443SI72</accession>
<name>A0A443SI72_9ACAR</name>